<evidence type="ECO:0000313" key="1">
    <source>
        <dbReference type="EMBL" id="KAG2192629.1"/>
    </source>
</evidence>
<dbReference type="EMBL" id="JAEPRD010000279">
    <property type="protein sequence ID" value="KAG2192629.1"/>
    <property type="molecule type" value="Genomic_DNA"/>
</dbReference>
<protein>
    <submittedName>
        <fullName evidence="1">Uncharacterized protein</fullName>
    </submittedName>
</protein>
<gene>
    <name evidence="1" type="ORF">INT47_000173</name>
</gene>
<proteinExistence type="predicted"/>
<accession>A0A8H7QH15</accession>
<name>A0A8H7QH15_9FUNG</name>
<reference evidence="1" key="1">
    <citation type="submission" date="2020-12" db="EMBL/GenBank/DDBJ databases">
        <title>Metabolic potential, ecology and presence of endohyphal bacteria is reflected in genomic diversity of Mucoromycotina.</title>
        <authorList>
            <person name="Muszewska A."/>
            <person name="Okrasinska A."/>
            <person name="Steczkiewicz K."/>
            <person name="Drgas O."/>
            <person name="Orlowska M."/>
            <person name="Perlinska-Lenart U."/>
            <person name="Aleksandrzak-Piekarczyk T."/>
            <person name="Szatraj K."/>
            <person name="Zielenkiewicz U."/>
            <person name="Pilsyk S."/>
            <person name="Malc E."/>
            <person name="Mieczkowski P."/>
            <person name="Kruszewska J.S."/>
            <person name="Biernat P."/>
            <person name="Pawlowska J."/>
        </authorList>
    </citation>
    <scope>NUCLEOTIDE SEQUENCE</scope>
    <source>
        <strain evidence="1">WA0000017839</strain>
    </source>
</reference>
<dbReference type="Proteomes" id="UP000603453">
    <property type="component" value="Unassembled WGS sequence"/>
</dbReference>
<keyword evidence="2" id="KW-1185">Reference proteome</keyword>
<sequence>MAQIWSDSSTYGCGFCELKGRSPDNNSYGKYFENRPSPLRTLPNYMTGNPVSIIANAIIDITRKIDLIIPSGQGDIDFINLSHSLDNVEFCARFGGNVSLDGELVNGIRCGRVKDALSKYYRRSSGVNATSFGDSGIVIASCAWINNTVYSSSMYQRRRSKLPSRSPSLLAFLALVKFNKPHEVTRHDKSVRIVKALSGQRKQHWRLYVWQTLNIKLG</sequence>
<organism evidence="1 2">
    <name type="scientific">Mucor saturninus</name>
    <dbReference type="NCBI Taxonomy" id="64648"/>
    <lineage>
        <taxon>Eukaryota</taxon>
        <taxon>Fungi</taxon>
        <taxon>Fungi incertae sedis</taxon>
        <taxon>Mucoromycota</taxon>
        <taxon>Mucoromycotina</taxon>
        <taxon>Mucoromycetes</taxon>
        <taxon>Mucorales</taxon>
        <taxon>Mucorineae</taxon>
        <taxon>Mucoraceae</taxon>
        <taxon>Mucor</taxon>
    </lineage>
</organism>
<dbReference type="AlphaFoldDB" id="A0A8H7QH15"/>
<comment type="caution">
    <text evidence="1">The sequence shown here is derived from an EMBL/GenBank/DDBJ whole genome shotgun (WGS) entry which is preliminary data.</text>
</comment>
<evidence type="ECO:0000313" key="2">
    <source>
        <dbReference type="Proteomes" id="UP000603453"/>
    </source>
</evidence>